<reference evidence="3 4" key="1">
    <citation type="journal article" date="2005" name="Science">
        <title>Genome sequence of Theileria parva, a bovine pathogen that transforms lymphocytes.</title>
        <authorList>
            <person name="Gardner M.J."/>
            <person name="Bishop R."/>
            <person name="Shah T."/>
            <person name="de Villiers E.P."/>
            <person name="Carlton J.M."/>
            <person name="Hall N."/>
            <person name="Ren Q."/>
            <person name="Paulsen I.T."/>
            <person name="Pain A."/>
            <person name="Berriman M."/>
            <person name="Wilson R.J.M."/>
            <person name="Sato S."/>
            <person name="Ralph S.A."/>
            <person name="Mann D.J."/>
            <person name="Xiong Z."/>
            <person name="Shallom S.J."/>
            <person name="Weidman J."/>
            <person name="Jiang L."/>
            <person name="Lynn J."/>
            <person name="Weaver B."/>
            <person name="Shoaibi A."/>
            <person name="Domingo A.R."/>
            <person name="Wasawo D."/>
            <person name="Crabtree J."/>
            <person name="Wortman J.R."/>
            <person name="Haas B."/>
            <person name="Angiuoli S.V."/>
            <person name="Creasy T.H."/>
            <person name="Lu C."/>
            <person name="Suh B."/>
            <person name="Silva J.C."/>
            <person name="Utterback T.R."/>
            <person name="Feldblyum T.V."/>
            <person name="Pertea M."/>
            <person name="Allen J."/>
            <person name="Nierman W.C."/>
            <person name="Taracha E.L.N."/>
            <person name="Salzberg S.L."/>
            <person name="White O.R."/>
            <person name="Fitzhugh H.A."/>
            <person name="Morzaria S."/>
            <person name="Venter J.C."/>
            <person name="Fraser C.M."/>
            <person name="Nene V."/>
        </authorList>
    </citation>
    <scope>NUCLEOTIDE SEQUENCE [LARGE SCALE GENOMIC DNA]</scope>
    <source>
        <strain evidence="3 4">Muguga</strain>
    </source>
</reference>
<comment type="similarity">
    <text evidence="1 2">Belongs to the SF3B5 family.</text>
</comment>
<sequence length="94" mass="11162">MSSYDRFNIHAQLEHLQSKYQGTGHVDNTKWEWVLNIQRDTLSSHCGHYTRLAYFSIVENEPVFRIKHRFLQSMVKPVTNVKVKPPLDQQLNHK</sequence>
<name>Q4N510_THEPA</name>
<protein>
    <recommendedName>
        <fullName evidence="2">Splicing factor subunit</fullName>
    </recommendedName>
</protein>
<accession>Q4N510</accession>
<evidence type="ECO:0000256" key="2">
    <source>
        <dbReference type="PIRNR" id="PIRNR037010"/>
    </source>
</evidence>
<gene>
    <name evidence="3" type="ordered locus">TP02_0480</name>
</gene>
<dbReference type="PANTHER" id="PTHR20978">
    <property type="entry name" value="SPLICING FACTOR 3B SUBUNIT 5"/>
    <property type="match status" value="1"/>
</dbReference>
<evidence type="ECO:0000313" key="4">
    <source>
        <dbReference type="Proteomes" id="UP000001949"/>
    </source>
</evidence>
<dbReference type="FunCoup" id="Q4N510">
    <property type="interactions" value="331"/>
</dbReference>
<dbReference type="InterPro" id="IPR017089">
    <property type="entry name" value="Splicing_factor_3B_subunit_5"/>
</dbReference>
<dbReference type="KEGG" id="tpv:TP02_0480"/>
<dbReference type="GO" id="GO:0071011">
    <property type="term" value="C:precatalytic spliceosome"/>
    <property type="evidence" value="ECO:0007669"/>
    <property type="project" value="TreeGrafter"/>
</dbReference>
<proteinExistence type="inferred from homology"/>
<dbReference type="VEuPathDB" id="PiroplasmaDB:TpMuguga_02g00480"/>
<dbReference type="OMA" id="YDRFNIH"/>
<comment type="caution">
    <text evidence="3">The sequence shown here is derived from an EMBL/GenBank/DDBJ whole genome shotgun (WGS) entry which is preliminary data.</text>
</comment>
<dbReference type="eggNOG" id="KOG3485">
    <property type="taxonomic scope" value="Eukaryota"/>
</dbReference>
<dbReference type="GO" id="GO:0000398">
    <property type="term" value="P:mRNA splicing, via spliceosome"/>
    <property type="evidence" value="ECO:0007669"/>
    <property type="project" value="UniProtKB-UniRule"/>
</dbReference>
<organism evidence="3 4">
    <name type="scientific">Theileria parva</name>
    <name type="common">East coast fever infection agent</name>
    <dbReference type="NCBI Taxonomy" id="5875"/>
    <lineage>
        <taxon>Eukaryota</taxon>
        <taxon>Sar</taxon>
        <taxon>Alveolata</taxon>
        <taxon>Apicomplexa</taxon>
        <taxon>Aconoidasida</taxon>
        <taxon>Piroplasmida</taxon>
        <taxon>Theileriidae</taxon>
        <taxon>Theileria</taxon>
    </lineage>
</organism>
<dbReference type="AlphaFoldDB" id="Q4N510"/>
<dbReference type="Pfam" id="PF07189">
    <property type="entry name" value="SF3b10"/>
    <property type="match status" value="1"/>
</dbReference>
<dbReference type="Proteomes" id="UP000001949">
    <property type="component" value="Unassembled WGS sequence"/>
</dbReference>
<dbReference type="GeneID" id="3501935"/>
<dbReference type="InParanoid" id="Q4N510"/>
<keyword evidence="4" id="KW-1185">Reference proteome</keyword>
<dbReference type="InterPro" id="IPR009846">
    <property type="entry name" value="SF3b5/RDS3-10"/>
</dbReference>
<dbReference type="PIRSF" id="PIRSF037010">
    <property type="entry name" value="Splicing_factor_3B_subunit_5"/>
    <property type="match status" value="1"/>
</dbReference>
<dbReference type="PANTHER" id="PTHR20978:SF0">
    <property type="entry name" value="SPLICING FACTOR 3B SUBUNIT 5"/>
    <property type="match status" value="1"/>
</dbReference>
<dbReference type="STRING" id="5875.Q4N510"/>
<evidence type="ECO:0000313" key="3">
    <source>
        <dbReference type="EMBL" id="EAN32763.1"/>
    </source>
</evidence>
<dbReference type="GO" id="GO:0005686">
    <property type="term" value="C:U2 snRNP"/>
    <property type="evidence" value="ECO:0007669"/>
    <property type="project" value="TreeGrafter"/>
</dbReference>
<dbReference type="EMBL" id="AAGK01000002">
    <property type="protein sequence ID" value="EAN32763.1"/>
    <property type="molecule type" value="Genomic_DNA"/>
</dbReference>
<evidence type="ECO:0000256" key="1">
    <source>
        <dbReference type="ARBA" id="ARBA00009568"/>
    </source>
</evidence>